<name>A0A210R406_MIZYE</name>
<keyword evidence="20" id="KW-1185">Reference proteome</keyword>
<dbReference type="GO" id="GO:0005524">
    <property type="term" value="F:ATP binding"/>
    <property type="evidence" value="ECO:0007669"/>
    <property type="project" value="UniProtKB-UniRule"/>
</dbReference>
<evidence type="ECO:0000256" key="1">
    <source>
        <dbReference type="ARBA" id="ARBA00004496"/>
    </source>
</evidence>
<evidence type="ECO:0000256" key="7">
    <source>
        <dbReference type="ARBA" id="ARBA00022777"/>
    </source>
</evidence>
<evidence type="ECO:0000256" key="14">
    <source>
        <dbReference type="ARBA" id="ARBA00049308"/>
    </source>
</evidence>
<dbReference type="PROSITE" id="PS00108">
    <property type="entry name" value="PROTEIN_KINASE_ST"/>
    <property type="match status" value="1"/>
</dbReference>
<evidence type="ECO:0000256" key="11">
    <source>
        <dbReference type="ARBA" id="ARBA00041268"/>
    </source>
</evidence>
<dbReference type="EC" id="2.7.12.1" evidence="2"/>
<keyword evidence="4" id="KW-0723">Serine/threonine-protein kinase</keyword>
<dbReference type="PROSITE" id="PS50011">
    <property type="entry name" value="PROTEIN_KINASE_DOM"/>
    <property type="match status" value="1"/>
</dbReference>
<evidence type="ECO:0000256" key="16">
    <source>
        <dbReference type="PROSITE-ProRule" id="PRU10141"/>
    </source>
</evidence>
<keyword evidence="7 19" id="KW-0418">Kinase</keyword>
<feature type="region of interest" description="Disordered" evidence="17">
    <location>
        <begin position="939"/>
        <end position="972"/>
    </location>
</feature>
<gene>
    <name evidence="19" type="ORF">KP79_PYT11176</name>
</gene>
<evidence type="ECO:0000256" key="9">
    <source>
        <dbReference type="ARBA" id="ARBA00023137"/>
    </source>
</evidence>
<dbReference type="GO" id="GO:0004713">
    <property type="term" value="F:protein tyrosine kinase activity"/>
    <property type="evidence" value="ECO:0007669"/>
    <property type="project" value="UniProtKB-KW"/>
</dbReference>
<evidence type="ECO:0000256" key="3">
    <source>
        <dbReference type="ARBA" id="ARBA00022490"/>
    </source>
</evidence>
<feature type="compositionally biased region" description="Low complexity" evidence="17">
    <location>
        <begin position="961"/>
        <end position="972"/>
    </location>
</feature>
<keyword evidence="8 16" id="KW-0067">ATP-binding</keyword>
<dbReference type="GO" id="GO:0045743">
    <property type="term" value="P:positive regulation of fibroblast growth factor receptor signaling pathway"/>
    <property type="evidence" value="ECO:0007669"/>
    <property type="project" value="TreeGrafter"/>
</dbReference>
<evidence type="ECO:0000256" key="15">
    <source>
        <dbReference type="ARBA" id="ARBA00051680"/>
    </source>
</evidence>
<evidence type="ECO:0000256" key="2">
    <source>
        <dbReference type="ARBA" id="ARBA00013203"/>
    </source>
</evidence>
<dbReference type="GO" id="GO:0004674">
    <property type="term" value="F:protein serine/threonine kinase activity"/>
    <property type="evidence" value="ECO:0007669"/>
    <property type="project" value="UniProtKB-KW"/>
</dbReference>
<keyword evidence="6 16" id="KW-0547">Nucleotide-binding</keyword>
<evidence type="ECO:0000256" key="13">
    <source>
        <dbReference type="ARBA" id="ARBA00049003"/>
    </source>
</evidence>
<dbReference type="InterPro" id="IPR017441">
    <property type="entry name" value="Protein_kinase_ATP_BS"/>
</dbReference>
<comment type="caution">
    <text evidence="19">The sequence shown here is derived from an EMBL/GenBank/DDBJ whole genome shotgun (WGS) entry which is preliminary data.</text>
</comment>
<comment type="catalytic activity">
    <reaction evidence="14">
        <text>L-threonyl-[protein] + ATP = O-phospho-L-threonyl-[protein] + ADP + H(+)</text>
        <dbReference type="Rhea" id="RHEA:46608"/>
        <dbReference type="Rhea" id="RHEA-COMP:11060"/>
        <dbReference type="Rhea" id="RHEA-COMP:11605"/>
        <dbReference type="ChEBI" id="CHEBI:15378"/>
        <dbReference type="ChEBI" id="CHEBI:30013"/>
        <dbReference type="ChEBI" id="CHEBI:30616"/>
        <dbReference type="ChEBI" id="CHEBI:61977"/>
        <dbReference type="ChEBI" id="CHEBI:456216"/>
        <dbReference type="EC" id="2.7.12.1"/>
    </reaction>
</comment>
<dbReference type="GO" id="GO:0005737">
    <property type="term" value="C:cytoplasm"/>
    <property type="evidence" value="ECO:0007669"/>
    <property type="project" value="UniProtKB-SubCell"/>
</dbReference>
<accession>A0A210R406</accession>
<dbReference type="PANTHER" id="PTHR46392:SF1">
    <property type="entry name" value="DUAL SERINE_THREONINE AND TYROSINE PROTEIN KINASE"/>
    <property type="match status" value="1"/>
</dbReference>
<dbReference type="GO" id="GO:0070374">
    <property type="term" value="P:positive regulation of ERK1 and ERK2 cascade"/>
    <property type="evidence" value="ECO:0007669"/>
    <property type="project" value="TreeGrafter"/>
</dbReference>
<proteinExistence type="predicted"/>
<evidence type="ECO:0000259" key="18">
    <source>
        <dbReference type="PROSITE" id="PS50011"/>
    </source>
</evidence>
<feature type="binding site" evidence="16">
    <location>
        <position position="707"/>
    </location>
    <ligand>
        <name>ATP</name>
        <dbReference type="ChEBI" id="CHEBI:30616"/>
    </ligand>
</feature>
<evidence type="ECO:0000313" key="19">
    <source>
        <dbReference type="EMBL" id="OWF55728.1"/>
    </source>
</evidence>
<evidence type="ECO:0000256" key="12">
    <source>
        <dbReference type="ARBA" id="ARBA00042638"/>
    </source>
</evidence>
<keyword evidence="5" id="KW-0808">Transferase</keyword>
<dbReference type="GO" id="GO:0043066">
    <property type="term" value="P:negative regulation of apoptotic process"/>
    <property type="evidence" value="ECO:0007669"/>
    <property type="project" value="TreeGrafter"/>
</dbReference>
<dbReference type="InterPro" id="IPR000719">
    <property type="entry name" value="Prot_kinase_dom"/>
</dbReference>
<dbReference type="EMBL" id="NEDP02000506">
    <property type="protein sequence ID" value="OWF55728.1"/>
    <property type="molecule type" value="Genomic_DNA"/>
</dbReference>
<evidence type="ECO:0000256" key="10">
    <source>
        <dbReference type="ARBA" id="ARBA00040421"/>
    </source>
</evidence>
<keyword evidence="9" id="KW-0829">Tyrosine-protein kinase</keyword>
<evidence type="ECO:0000256" key="17">
    <source>
        <dbReference type="SAM" id="MobiDB-lite"/>
    </source>
</evidence>
<dbReference type="SMART" id="SM00220">
    <property type="entry name" value="S_TKc"/>
    <property type="match status" value="1"/>
</dbReference>
<dbReference type="Gene3D" id="1.10.510.10">
    <property type="entry name" value="Transferase(Phosphotransferase) domain 1"/>
    <property type="match status" value="1"/>
</dbReference>
<dbReference type="AlphaFoldDB" id="A0A210R406"/>
<dbReference type="InterPro" id="IPR011009">
    <property type="entry name" value="Kinase-like_dom_sf"/>
</dbReference>
<dbReference type="OrthoDB" id="122279at2759"/>
<comment type="catalytic activity">
    <reaction evidence="13">
        <text>L-seryl-[protein] + ATP = O-phospho-L-seryl-[protein] + ADP + H(+)</text>
        <dbReference type="Rhea" id="RHEA:17989"/>
        <dbReference type="Rhea" id="RHEA-COMP:9863"/>
        <dbReference type="Rhea" id="RHEA-COMP:11604"/>
        <dbReference type="ChEBI" id="CHEBI:15378"/>
        <dbReference type="ChEBI" id="CHEBI:29999"/>
        <dbReference type="ChEBI" id="CHEBI:30616"/>
        <dbReference type="ChEBI" id="CHEBI:83421"/>
        <dbReference type="ChEBI" id="CHEBI:456216"/>
        <dbReference type="EC" id="2.7.12.1"/>
    </reaction>
</comment>
<dbReference type="SUPFAM" id="SSF56112">
    <property type="entry name" value="Protein kinase-like (PK-like)"/>
    <property type="match status" value="1"/>
</dbReference>
<evidence type="ECO:0000256" key="5">
    <source>
        <dbReference type="ARBA" id="ARBA00022679"/>
    </source>
</evidence>
<comment type="catalytic activity">
    <reaction evidence="15">
        <text>L-tyrosyl-[protein] + ATP = O-phospho-L-tyrosyl-[protein] + ADP + H(+)</text>
        <dbReference type="Rhea" id="RHEA:10596"/>
        <dbReference type="Rhea" id="RHEA-COMP:10136"/>
        <dbReference type="Rhea" id="RHEA-COMP:20101"/>
        <dbReference type="ChEBI" id="CHEBI:15378"/>
        <dbReference type="ChEBI" id="CHEBI:30616"/>
        <dbReference type="ChEBI" id="CHEBI:46858"/>
        <dbReference type="ChEBI" id="CHEBI:61978"/>
        <dbReference type="ChEBI" id="CHEBI:456216"/>
        <dbReference type="EC" id="2.7.12.1"/>
    </reaction>
</comment>
<evidence type="ECO:0000256" key="4">
    <source>
        <dbReference type="ARBA" id="ARBA00022527"/>
    </source>
</evidence>
<feature type="domain" description="Protein kinase" evidence="18">
    <location>
        <begin position="678"/>
        <end position="939"/>
    </location>
</feature>
<dbReference type="Proteomes" id="UP000242188">
    <property type="component" value="Unassembled WGS sequence"/>
</dbReference>
<comment type="subcellular location">
    <subcellularLocation>
        <location evidence="1">Cytoplasm</location>
    </subcellularLocation>
</comment>
<protein>
    <recommendedName>
        <fullName evidence="10">Dual serine/threonine and tyrosine protein kinase</fullName>
        <ecNumber evidence="2">2.7.12.1</ecNumber>
    </recommendedName>
    <alternativeName>
        <fullName evidence="12">Dusty protein kinase</fullName>
    </alternativeName>
    <alternativeName>
        <fullName evidence="11">Receptor-interacting serine/threonine-protein kinase 5</fullName>
    </alternativeName>
</protein>
<dbReference type="InterPro" id="IPR051302">
    <property type="entry name" value="Dual_SerThr-Tyr_Kinase"/>
</dbReference>
<evidence type="ECO:0000313" key="20">
    <source>
        <dbReference type="Proteomes" id="UP000242188"/>
    </source>
</evidence>
<dbReference type="Pfam" id="PF00069">
    <property type="entry name" value="Pkinase"/>
    <property type="match status" value="1"/>
</dbReference>
<evidence type="ECO:0000256" key="6">
    <source>
        <dbReference type="ARBA" id="ARBA00022741"/>
    </source>
</evidence>
<dbReference type="InterPro" id="IPR008271">
    <property type="entry name" value="Ser/Thr_kinase_AS"/>
</dbReference>
<evidence type="ECO:0000256" key="8">
    <source>
        <dbReference type="ARBA" id="ARBA00022840"/>
    </source>
</evidence>
<dbReference type="PROSITE" id="PS00107">
    <property type="entry name" value="PROTEIN_KINASE_ATP"/>
    <property type="match status" value="1"/>
</dbReference>
<dbReference type="GO" id="GO:0004712">
    <property type="term" value="F:protein serine/threonine/tyrosine kinase activity"/>
    <property type="evidence" value="ECO:0007669"/>
    <property type="project" value="UniProtKB-EC"/>
</dbReference>
<dbReference type="PANTHER" id="PTHR46392">
    <property type="entry name" value="DUAL SERINE/THREONINE AND TYROSINE PROTEIN KINASE"/>
    <property type="match status" value="1"/>
</dbReference>
<keyword evidence="3" id="KW-0963">Cytoplasm</keyword>
<organism evidence="19 20">
    <name type="scientific">Mizuhopecten yessoensis</name>
    <name type="common">Japanese scallop</name>
    <name type="synonym">Patinopecten yessoensis</name>
    <dbReference type="NCBI Taxonomy" id="6573"/>
    <lineage>
        <taxon>Eukaryota</taxon>
        <taxon>Metazoa</taxon>
        <taxon>Spiralia</taxon>
        <taxon>Lophotrochozoa</taxon>
        <taxon>Mollusca</taxon>
        <taxon>Bivalvia</taxon>
        <taxon>Autobranchia</taxon>
        <taxon>Pteriomorphia</taxon>
        <taxon>Pectinida</taxon>
        <taxon>Pectinoidea</taxon>
        <taxon>Pectinidae</taxon>
        <taxon>Mizuhopecten</taxon>
    </lineage>
</organism>
<dbReference type="STRING" id="6573.A0A210R406"/>
<sequence length="972" mass="109213">MASLTTEINRFNSCSKRLQIILDDTKRCFDDINESGRSEAGQLFSAELLQEEEQEILATARKPPGIVIFGQNAYCKSCVVNEIFSRNIFPRFENGDINGNNRMVQFKYGSNLSVGLSLPDGYDLAENLEAYKRPWSTIPIEDIEISENPSLDGANGTAVLEVSINHSMLRHGAKVIVSPSMNDSGSDLEQKYSKCCEKVSPILLFAFQTQELTENDLSFLKKLQTISHYQPVCFVGVSTEKSDSSDGSRTTEKNLNASKQKLEAGCNGSIEDLDDHENQNHLTNIDEPNYCVSPMSSPLSSVCSKGTCKGRVILTSSLVFHQLCDIGYLSESPGSRNLTNTMATDYYEVDSELIDNFASFPSRIVYFVQQTIQRYLVNAATVLNNCHERSLNMFIVSAFDMARDMMITPKKLEFARGKETELYKSLMKISVEKGDEIKLMISETIQSIHQSLVDKAAQYEFLGVDFDEQSVILTTKGLKICTYQIQELVLGALNQAIAGNLVRSVDVLRDTYTGTLSRCLESLERFDVDHGQSANSKSTSEALKQILNAAYQVEISLQSSSSFIRNILERMKQLVKAMPWSTPPRIDEEWKKKAAADILANLSEARLAKSISSQIKERLNKSHDAFAIALRQLEQKHSGRLDKIEDERLKLRKVHAPRVAKVALESTSLKDVILHGTPQMSREIGRGQYGVVYSCDSWSGFAPCAIKSVVPPDDKHWNDLALEFYYTKNIPPHERIVVLRGSVIDYMYGGGTSPAVLLIMDRLQRDLYAAIKQGLDWVSRLQVSIDVVEGIRFLHSQGLVHRDIKLKNVLLDKDNRGKITDLGFCKPEAMMSGSIVGTPIHMAPELFSGRYDNSVDVYAFGILFWYVCAGHVKLPSAFEKCDNKDHLWTSVKKGLRPEKHLTFDADCWNLMVECWEGEPLKRPLLGNVETRLQKIHEHFRKTQPRSESPSLKKGDSRSRRISGTRSRFPSNQ</sequence>
<dbReference type="GO" id="GO:0044344">
    <property type="term" value="P:cellular response to fibroblast growth factor stimulus"/>
    <property type="evidence" value="ECO:0007669"/>
    <property type="project" value="TreeGrafter"/>
</dbReference>
<reference evidence="19 20" key="1">
    <citation type="journal article" date="2017" name="Nat. Ecol. Evol.">
        <title>Scallop genome provides insights into evolution of bilaterian karyotype and development.</title>
        <authorList>
            <person name="Wang S."/>
            <person name="Zhang J."/>
            <person name="Jiao W."/>
            <person name="Li J."/>
            <person name="Xun X."/>
            <person name="Sun Y."/>
            <person name="Guo X."/>
            <person name="Huan P."/>
            <person name="Dong B."/>
            <person name="Zhang L."/>
            <person name="Hu X."/>
            <person name="Sun X."/>
            <person name="Wang J."/>
            <person name="Zhao C."/>
            <person name="Wang Y."/>
            <person name="Wang D."/>
            <person name="Huang X."/>
            <person name="Wang R."/>
            <person name="Lv J."/>
            <person name="Li Y."/>
            <person name="Zhang Z."/>
            <person name="Liu B."/>
            <person name="Lu W."/>
            <person name="Hui Y."/>
            <person name="Liang J."/>
            <person name="Zhou Z."/>
            <person name="Hou R."/>
            <person name="Li X."/>
            <person name="Liu Y."/>
            <person name="Li H."/>
            <person name="Ning X."/>
            <person name="Lin Y."/>
            <person name="Zhao L."/>
            <person name="Xing Q."/>
            <person name="Dou J."/>
            <person name="Li Y."/>
            <person name="Mao J."/>
            <person name="Guo H."/>
            <person name="Dou H."/>
            <person name="Li T."/>
            <person name="Mu C."/>
            <person name="Jiang W."/>
            <person name="Fu Q."/>
            <person name="Fu X."/>
            <person name="Miao Y."/>
            <person name="Liu J."/>
            <person name="Yu Q."/>
            <person name="Li R."/>
            <person name="Liao H."/>
            <person name="Li X."/>
            <person name="Kong Y."/>
            <person name="Jiang Z."/>
            <person name="Chourrout D."/>
            <person name="Li R."/>
            <person name="Bao Z."/>
        </authorList>
    </citation>
    <scope>NUCLEOTIDE SEQUENCE [LARGE SCALE GENOMIC DNA]</scope>
    <source>
        <strain evidence="19 20">PY_sf001</strain>
    </source>
</reference>